<dbReference type="InterPro" id="IPR027417">
    <property type="entry name" value="P-loop_NTPase"/>
</dbReference>
<dbReference type="SUPFAM" id="SSF48019">
    <property type="entry name" value="post-AAA+ oligomerization domain-like"/>
    <property type="match status" value="1"/>
</dbReference>
<dbReference type="InterPro" id="IPR005790">
    <property type="entry name" value="DNA_polIII_delta"/>
</dbReference>
<protein>
    <recommendedName>
        <fullName evidence="2">DNA polymerase III subunit delta</fullName>
        <ecNumber evidence="1">2.7.7.7</ecNumber>
    </recommendedName>
</protein>
<feature type="domain" description="DNA polymerase III delta subunit-like C-terminal" evidence="10">
    <location>
        <begin position="205"/>
        <end position="322"/>
    </location>
</feature>
<dbReference type="RefSeq" id="WP_109214580.1">
    <property type="nucleotide sequence ID" value="NZ_JAQDGV010000003.1"/>
</dbReference>
<evidence type="ECO:0000256" key="2">
    <source>
        <dbReference type="ARBA" id="ARBA00017703"/>
    </source>
</evidence>
<keyword evidence="6" id="KW-0239">DNA-directed DNA polymerase</keyword>
<proteinExistence type="inferred from homology"/>
<dbReference type="Gene3D" id="1.10.8.60">
    <property type="match status" value="1"/>
</dbReference>
<feature type="domain" description="DNA polymerase III delta N-terminal" evidence="9">
    <location>
        <begin position="17"/>
        <end position="131"/>
    </location>
</feature>
<evidence type="ECO:0000256" key="4">
    <source>
        <dbReference type="ARBA" id="ARBA00022695"/>
    </source>
</evidence>
<accession>A0A2V1JWM3</accession>
<evidence type="ECO:0000259" key="10">
    <source>
        <dbReference type="Pfam" id="PF21694"/>
    </source>
</evidence>
<dbReference type="AlphaFoldDB" id="A0A2V1JWM3"/>
<dbReference type="PANTHER" id="PTHR34388">
    <property type="entry name" value="DNA POLYMERASE III SUBUNIT DELTA"/>
    <property type="match status" value="1"/>
</dbReference>
<evidence type="ECO:0000259" key="9">
    <source>
        <dbReference type="Pfam" id="PF06144"/>
    </source>
</evidence>
<dbReference type="Proteomes" id="UP000245288">
    <property type="component" value="Unassembled WGS sequence"/>
</dbReference>
<dbReference type="Pfam" id="PF21694">
    <property type="entry name" value="DNA_pol3_delta_C"/>
    <property type="match status" value="1"/>
</dbReference>
<evidence type="ECO:0000313" key="11">
    <source>
        <dbReference type="EMBL" id="PWE87783.1"/>
    </source>
</evidence>
<dbReference type="GO" id="GO:0003677">
    <property type="term" value="F:DNA binding"/>
    <property type="evidence" value="ECO:0007669"/>
    <property type="project" value="InterPro"/>
</dbReference>
<dbReference type="GO" id="GO:0006261">
    <property type="term" value="P:DNA-templated DNA replication"/>
    <property type="evidence" value="ECO:0007669"/>
    <property type="project" value="TreeGrafter"/>
</dbReference>
<dbReference type="PANTHER" id="PTHR34388:SF1">
    <property type="entry name" value="DNA POLYMERASE III SUBUNIT DELTA"/>
    <property type="match status" value="1"/>
</dbReference>
<dbReference type="OrthoDB" id="9775929at2"/>
<evidence type="ECO:0000256" key="1">
    <source>
        <dbReference type="ARBA" id="ARBA00012417"/>
    </source>
</evidence>
<keyword evidence="5" id="KW-0235">DNA replication</keyword>
<evidence type="ECO:0000256" key="7">
    <source>
        <dbReference type="ARBA" id="ARBA00034754"/>
    </source>
</evidence>
<dbReference type="NCBIfam" id="TIGR01128">
    <property type="entry name" value="holA"/>
    <property type="match status" value="1"/>
</dbReference>
<comment type="catalytic activity">
    <reaction evidence="8">
        <text>DNA(n) + a 2'-deoxyribonucleoside 5'-triphosphate = DNA(n+1) + diphosphate</text>
        <dbReference type="Rhea" id="RHEA:22508"/>
        <dbReference type="Rhea" id="RHEA-COMP:17339"/>
        <dbReference type="Rhea" id="RHEA-COMP:17340"/>
        <dbReference type="ChEBI" id="CHEBI:33019"/>
        <dbReference type="ChEBI" id="CHEBI:61560"/>
        <dbReference type="ChEBI" id="CHEBI:173112"/>
        <dbReference type="EC" id="2.7.7.7"/>
    </reaction>
</comment>
<evidence type="ECO:0000256" key="8">
    <source>
        <dbReference type="ARBA" id="ARBA00049244"/>
    </source>
</evidence>
<sequence>MKILQEDLKTGNFKHIYLLYGEEAYLVRQYRDRLRDSLCVEGDTMNTSVFSGKDIRPASLIDLSETMPFFAERRVIFVENSGFFKKSPEDLAAYLGELPETTYFIFVEEEVDKRGKMYKQVKKFGSVVEFKRQTDAVLMQWILGKLKKENKRITRPVMELFLDKTGTDMELITQELEKLLCYTMEKDVIEAADVEAICANQINGKIFDMVDAIGRKEQKKALDLYYDLLMLKEPAMRILYLVTRHFQILMQLRDMTGKGFDNKQMAAKAGVPEFAVRKYLGQAKSFSLAQLEEIVRASVQTDENIKTGQMADQLAVELLIISTMQG</sequence>
<keyword evidence="3" id="KW-0808">Transferase</keyword>
<dbReference type="SUPFAM" id="SSF52540">
    <property type="entry name" value="P-loop containing nucleoside triphosphate hydrolases"/>
    <property type="match status" value="1"/>
</dbReference>
<keyword evidence="12" id="KW-1185">Reference proteome</keyword>
<evidence type="ECO:0000256" key="5">
    <source>
        <dbReference type="ARBA" id="ARBA00022705"/>
    </source>
</evidence>
<dbReference type="Pfam" id="PF06144">
    <property type="entry name" value="DNA_pol3_delta"/>
    <property type="match status" value="1"/>
</dbReference>
<evidence type="ECO:0000256" key="6">
    <source>
        <dbReference type="ARBA" id="ARBA00022932"/>
    </source>
</evidence>
<organism evidence="11 12">
    <name type="scientific">Eubacterium ramulus</name>
    <dbReference type="NCBI Taxonomy" id="39490"/>
    <lineage>
        <taxon>Bacteria</taxon>
        <taxon>Bacillati</taxon>
        <taxon>Bacillota</taxon>
        <taxon>Clostridia</taxon>
        <taxon>Eubacteriales</taxon>
        <taxon>Eubacteriaceae</taxon>
        <taxon>Eubacterium</taxon>
    </lineage>
</organism>
<dbReference type="Gene3D" id="1.20.272.10">
    <property type="match status" value="1"/>
</dbReference>
<dbReference type="Gene3D" id="3.40.50.300">
    <property type="entry name" value="P-loop containing nucleotide triphosphate hydrolases"/>
    <property type="match status" value="1"/>
</dbReference>
<dbReference type="InterPro" id="IPR048466">
    <property type="entry name" value="DNA_pol3_delta-like_C"/>
</dbReference>
<evidence type="ECO:0000313" key="12">
    <source>
        <dbReference type="Proteomes" id="UP000245288"/>
    </source>
</evidence>
<dbReference type="EMBL" id="JRFU01000014">
    <property type="protein sequence ID" value="PWE87783.1"/>
    <property type="molecule type" value="Genomic_DNA"/>
</dbReference>
<name>A0A2V1JWM3_EUBRA</name>
<gene>
    <name evidence="11" type="ORF">LG34_01725</name>
</gene>
<dbReference type="GO" id="GO:0003887">
    <property type="term" value="F:DNA-directed DNA polymerase activity"/>
    <property type="evidence" value="ECO:0007669"/>
    <property type="project" value="UniProtKB-KW"/>
</dbReference>
<reference evidence="11 12" key="1">
    <citation type="submission" date="2014-09" db="EMBL/GenBank/DDBJ databases">
        <title>Butyrate-producing bacteria isolated from human gut.</title>
        <authorList>
            <person name="Zhang Q."/>
            <person name="Zhao L."/>
        </authorList>
    </citation>
    <scope>NUCLEOTIDE SEQUENCE [LARGE SCALE GENOMIC DNA]</scope>
    <source>
        <strain evidence="11 12">21</strain>
    </source>
</reference>
<comment type="similarity">
    <text evidence="7">Belongs to the DNA polymerase HolA subunit family.</text>
</comment>
<dbReference type="GO" id="GO:0009360">
    <property type="term" value="C:DNA polymerase III complex"/>
    <property type="evidence" value="ECO:0007669"/>
    <property type="project" value="InterPro"/>
</dbReference>
<evidence type="ECO:0000256" key="3">
    <source>
        <dbReference type="ARBA" id="ARBA00022679"/>
    </source>
</evidence>
<dbReference type="InterPro" id="IPR008921">
    <property type="entry name" value="DNA_pol3_clamp-load_cplx_C"/>
</dbReference>
<comment type="caution">
    <text evidence="11">The sequence shown here is derived from an EMBL/GenBank/DDBJ whole genome shotgun (WGS) entry which is preliminary data.</text>
</comment>
<dbReference type="InterPro" id="IPR010372">
    <property type="entry name" value="DNA_pol3_delta_N"/>
</dbReference>
<dbReference type="EC" id="2.7.7.7" evidence="1"/>
<keyword evidence="4" id="KW-0548">Nucleotidyltransferase</keyword>